<organism evidence="1 2">
    <name type="scientific">Aduncisulcus paluster</name>
    <dbReference type="NCBI Taxonomy" id="2918883"/>
    <lineage>
        <taxon>Eukaryota</taxon>
        <taxon>Metamonada</taxon>
        <taxon>Carpediemonas-like organisms</taxon>
        <taxon>Aduncisulcus</taxon>
    </lineage>
</organism>
<protein>
    <submittedName>
        <fullName evidence="1">Uncharacterized protein</fullName>
    </submittedName>
</protein>
<proteinExistence type="predicted"/>
<dbReference type="EMBL" id="BQXS01004917">
    <property type="protein sequence ID" value="GKT37626.1"/>
    <property type="molecule type" value="Genomic_DNA"/>
</dbReference>
<sequence>MGGVYEDGIFGGLERSYLAVTVLIVTGGDLFDQLCHICGLAHVFELFESPAGTFFEIGIKEEFAGGLRENDCPHVSSFGNEG</sequence>
<keyword evidence="2" id="KW-1185">Reference proteome</keyword>
<evidence type="ECO:0000313" key="1">
    <source>
        <dbReference type="EMBL" id="GKT37626.1"/>
    </source>
</evidence>
<dbReference type="Proteomes" id="UP001057375">
    <property type="component" value="Unassembled WGS sequence"/>
</dbReference>
<comment type="caution">
    <text evidence="1">The sequence shown here is derived from an EMBL/GenBank/DDBJ whole genome shotgun (WGS) entry which is preliminary data.</text>
</comment>
<accession>A0ABQ5KZV2</accession>
<name>A0ABQ5KZV2_9EUKA</name>
<reference evidence="1" key="1">
    <citation type="submission" date="2022-03" db="EMBL/GenBank/DDBJ databases">
        <title>Draft genome sequence of Aduncisulcus paluster, a free-living microaerophilic Fornicata.</title>
        <authorList>
            <person name="Yuyama I."/>
            <person name="Kume K."/>
            <person name="Tamura T."/>
            <person name="Inagaki Y."/>
            <person name="Hashimoto T."/>
        </authorList>
    </citation>
    <scope>NUCLEOTIDE SEQUENCE</scope>
    <source>
        <strain evidence="1">NY0171</strain>
    </source>
</reference>
<feature type="non-terminal residue" evidence="1">
    <location>
        <position position="82"/>
    </location>
</feature>
<gene>
    <name evidence="1" type="ORF">ADUPG1_003564</name>
</gene>
<evidence type="ECO:0000313" key="2">
    <source>
        <dbReference type="Proteomes" id="UP001057375"/>
    </source>
</evidence>